<keyword evidence="2" id="KW-1185">Reference proteome</keyword>
<evidence type="ECO:0000313" key="2">
    <source>
        <dbReference type="Proteomes" id="UP000193986"/>
    </source>
</evidence>
<name>A0A1Y2B1Z7_9TREE</name>
<reference evidence="1 2" key="1">
    <citation type="submission" date="2016-07" db="EMBL/GenBank/DDBJ databases">
        <title>Pervasive Adenine N6-methylation of Active Genes in Fungi.</title>
        <authorList>
            <consortium name="DOE Joint Genome Institute"/>
            <person name="Mondo S.J."/>
            <person name="Dannebaum R.O."/>
            <person name="Kuo R.C."/>
            <person name="Labutti K."/>
            <person name="Haridas S."/>
            <person name="Kuo A."/>
            <person name="Salamov A."/>
            <person name="Ahrendt S.R."/>
            <person name="Lipzen A."/>
            <person name="Sullivan W."/>
            <person name="Andreopoulos W.B."/>
            <person name="Clum A."/>
            <person name="Lindquist E."/>
            <person name="Daum C."/>
            <person name="Ramamoorthy G.K."/>
            <person name="Gryganskyi A."/>
            <person name="Culley D."/>
            <person name="Magnuson J.K."/>
            <person name="James T.Y."/>
            <person name="O'Malley M.A."/>
            <person name="Stajich J.E."/>
            <person name="Spatafora J.W."/>
            <person name="Visel A."/>
            <person name="Grigoriev I.V."/>
        </authorList>
    </citation>
    <scope>NUCLEOTIDE SEQUENCE [LARGE SCALE GENOMIC DNA]</scope>
    <source>
        <strain evidence="1 2">68-887.2</strain>
    </source>
</reference>
<evidence type="ECO:0000313" key="1">
    <source>
        <dbReference type="EMBL" id="ORY28517.1"/>
    </source>
</evidence>
<gene>
    <name evidence="1" type="ORF">BCR39DRAFT_496308</name>
</gene>
<accession>A0A1Y2B1Z7</accession>
<dbReference type="AlphaFoldDB" id="A0A1Y2B1Z7"/>
<dbReference type="InParanoid" id="A0A1Y2B1Z7"/>
<sequence length="369" mass="39217">MSAVRPAALRLAANAPSRALPIRQARLPVYRSQHVRQYATVPPPAATPPPPPASGSSGGGNGPMYIVLGAIIALGAGGWYYLKPVRDVAHMAHSTVSAVKDQASQISDTTGGLSGIAKSMLPPGAFALYSHLSESEGGVNGFLSSLKDKDLQGVLDEVKKVGGDDVKRIVDKVEQKVKDANGKVQNVDWRALAQELKGELPKGSQQAVDMLIGRIPDKEDFEKMINDVKKIGEDKLKEVEQSASKILAAVDKAKKEGKGQADAFLTGLKNAAPADIDALIKQLKDAAKSAGLPADQTEAWLKAKAEDGKINAEELAQQVESKLKTVAHFIPGEPKDFIKQVEQFSPSVAKLLQQAMVQAGVTDEKGNRK</sequence>
<proteinExistence type="predicted"/>
<dbReference type="OrthoDB" id="2562097at2759"/>
<dbReference type="EMBL" id="MCFC01000031">
    <property type="protein sequence ID" value="ORY28517.1"/>
    <property type="molecule type" value="Genomic_DNA"/>
</dbReference>
<organism evidence="1 2">
    <name type="scientific">Naematelia encephala</name>
    <dbReference type="NCBI Taxonomy" id="71784"/>
    <lineage>
        <taxon>Eukaryota</taxon>
        <taxon>Fungi</taxon>
        <taxon>Dikarya</taxon>
        <taxon>Basidiomycota</taxon>
        <taxon>Agaricomycotina</taxon>
        <taxon>Tremellomycetes</taxon>
        <taxon>Tremellales</taxon>
        <taxon>Naemateliaceae</taxon>
        <taxon>Naematelia</taxon>
    </lineage>
</organism>
<dbReference type="Proteomes" id="UP000193986">
    <property type="component" value="Unassembled WGS sequence"/>
</dbReference>
<protein>
    <submittedName>
        <fullName evidence="1">Uncharacterized protein</fullName>
    </submittedName>
</protein>
<comment type="caution">
    <text evidence="1">The sequence shown here is derived from an EMBL/GenBank/DDBJ whole genome shotgun (WGS) entry which is preliminary data.</text>
</comment>